<feature type="binding site" evidence="4">
    <location>
        <begin position="10"/>
        <end position="14"/>
    </location>
    <ligand>
        <name>ATP</name>
        <dbReference type="ChEBI" id="CHEBI:30616"/>
    </ligand>
</feature>
<dbReference type="SUPFAM" id="SSF100950">
    <property type="entry name" value="NagB/RpiA/CoA transferase-like"/>
    <property type="match status" value="1"/>
</dbReference>
<evidence type="ECO:0000256" key="1">
    <source>
        <dbReference type="ARBA" id="ARBA00010638"/>
    </source>
</evidence>
<comment type="catalytic activity">
    <reaction evidence="5">
        <text>(6S)-5-formyl-5,6,7,8-tetrahydrofolate + ATP = (6R)-5,10-methenyltetrahydrofolate + ADP + phosphate</text>
        <dbReference type="Rhea" id="RHEA:10488"/>
        <dbReference type="ChEBI" id="CHEBI:30616"/>
        <dbReference type="ChEBI" id="CHEBI:43474"/>
        <dbReference type="ChEBI" id="CHEBI:57455"/>
        <dbReference type="ChEBI" id="CHEBI:57457"/>
        <dbReference type="ChEBI" id="CHEBI:456216"/>
        <dbReference type="EC" id="6.3.3.2"/>
    </reaction>
</comment>
<feature type="binding site" evidence="4">
    <location>
        <position position="61"/>
    </location>
    <ligand>
        <name>substrate</name>
    </ligand>
</feature>
<sequence length="195" mass="22379">MKHKNIKAEKAALRSEYRALREAFPQEKKKKLDRMILQKLLTLREYERASTVFCYVSKEFEVNTIPILEHTLSSGRRLAVPHCIPGTPYMDFYEIHSLDDLAPGSFGLLEPKTEVCQKVTDLSSGLCILPGFCFDRQGYRLGYGKGYYDRFLSAFSGSSAGICYTSFVVDVLPHGYFDRCADIMVTEKYIHRLHR</sequence>
<evidence type="ECO:0000256" key="2">
    <source>
        <dbReference type="ARBA" id="ARBA00022741"/>
    </source>
</evidence>
<keyword evidence="3 4" id="KW-0067">ATP-binding</keyword>
<dbReference type="GO" id="GO:0030272">
    <property type="term" value="F:5-formyltetrahydrofolate cyclo-ligase activity"/>
    <property type="evidence" value="ECO:0007669"/>
    <property type="project" value="UniProtKB-EC"/>
</dbReference>
<dbReference type="PIRSF" id="PIRSF006806">
    <property type="entry name" value="FTHF_cligase"/>
    <property type="match status" value="1"/>
</dbReference>
<dbReference type="PANTHER" id="PTHR23407:SF1">
    <property type="entry name" value="5-FORMYLTETRAHYDROFOLATE CYCLO-LIGASE"/>
    <property type="match status" value="1"/>
</dbReference>
<dbReference type="EMBL" id="JACRSN010000017">
    <property type="protein sequence ID" value="MBC8534420.1"/>
    <property type="molecule type" value="Genomic_DNA"/>
</dbReference>
<feature type="binding site" evidence="4">
    <location>
        <begin position="140"/>
        <end position="148"/>
    </location>
    <ligand>
        <name>ATP</name>
        <dbReference type="ChEBI" id="CHEBI:30616"/>
    </ligand>
</feature>
<dbReference type="NCBIfam" id="TIGR02727">
    <property type="entry name" value="MTHFS_bact"/>
    <property type="match status" value="1"/>
</dbReference>
<keyword evidence="5" id="KW-0479">Metal-binding</keyword>
<dbReference type="EC" id="6.3.3.2" evidence="5"/>
<keyword evidence="7" id="KW-1185">Reference proteome</keyword>
<gene>
    <name evidence="6" type="ORF">IAG03_10575</name>
</gene>
<evidence type="ECO:0000256" key="4">
    <source>
        <dbReference type="PIRSR" id="PIRSR006806-1"/>
    </source>
</evidence>
<evidence type="ECO:0000256" key="5">
    <source>
        <dbReference type="RuleBase" id="RU361279"/>
    </source>
</evidence>
<dbReference type="InterPro" id="IPR002698">
    <property type="entry name" value="FTHF_cligase"/>
</dbReference>
<comment type="similarity">
    <text evidence="1 5">Belongs to the 5-formyltetrahydrofolate cyclo-ligase family.</text>
</comment>
<dbReference type="Gene3D" id="3.40.50.10420">
    <property type="entry name" value="NagB/RpiA/CoA transferase-like"/>
    <property type="match status" value="1"/>
</dbReference>
<comment type="cofactor">
    <cofactor evidence="5">
        <name>Mg(2+)</name>
        <dbReference type="ChEBI" id="CHEBI:18420"/>
    </cofactor>
</comment>
<dbReference type="GO" id="GO:0005524">
    <property type="term" value="F:ATP binding"/>
    <property type="evidence" value="ECO:0007669"/>
    <property type="project" value="UniProtKB-KW"/>
</dbReference>
<comment type="caution">
    <text evidence="6">The sequence shown here is derived from an EMBL/GenBank/DDBJ whole genome shotgun (WGS) entry which is preliminary data.</text>
</comment>
<evidence type="ECO:0000313" key="6">
    <source>
        <dbReference type="EMBL" id="MBC8534420.1"/>
    </source>
</evidence>
<keyword evidence="6" id="KW-0436">Ligase</keyword>
<feature type="binding site" evidence="4">
    <location>
        <position position="56"/>
    </location>
    <ligand>
        <name>substrate</name>
    </ligand>
</feature>
<keyword evidence="5" id="KW-0460">Magnesium</keyword>
<reference evidence="6" key="1">
    <citation type="submission" date="2020-08" db="EMBL/GenBank/DDBJ databases">
        <title>Genome public.</title>
        <authorList>
            <person name="Liu C."/>
            <person name="Sun Q."/>
        </authorList>
    </citation>
    <scope>NUCLEOTIDE SEQUENCE</scope>
    <source>
        <strain evidence="6">NSJ-40</strain>
    </source>
</reference>
<protein>
    <recommendedName>
        <fullName evidence="5">5-formyltetrahydrofolate cyclo-ligase</fullName>
        <ecNumber evidence="5">6.3.3.2</ecNumber>
    </recommendedName>
</protein>
<name>A0A926DCE2_9FIRM</name>
<dbReference type="Proteomes" id="UP000651482">
    <property type="component" value="Unassembled WGS sequence"/>
</dbReference>
<organism evidence="6 7">
    <name type="scientific">Yeguia hominis</name>
    <dbReference type="NCBI Taxonomy" id="2763662"/>
    <lineage>
        <taxon>Bacteria</taxon>
        <taxon>Bacillati</taxon>
        <taxon>Bacillota</taxon>
        <taxon>Clostridia</taxon>
        <taxon>Eubacteriales</taxon>
        <taxon>Yeguiaceae</taxon>
        <taxon>Yeguia</taxon>
    </lineage>
</organism>
<dbReference type="InterPro" id="IPR037171">
    <property type="entry name" value="NagB/RpiA_transferase-like"/>
</dbReference>
<dbReference type="GO" id="GO:0009396">
    <property type="term" value="P:folic acid-containing compound biosynthetic process"/>
    <property type="evidence" value="ECO:0007669"/>
    <property type="project" value="TreeGrafter"/>
</dbReference>
<keyword evidence="2 4" id="KW-0547">Nucleotide-binding</keyword>
<evidence type="ECO:0000256" key="3">
    <source>
        <dbReference type="ARBA" id="ARBA00022840"/>
    </source>
</evidence>
<evidence type="ECO:0000313" key="7">
    <source>
        <dbReference type="Proteomes" id="UP000651482"/>
    </source>
</evidence>
<dbReference type="GO" id="GO:0035999">
    <property type="term" value="P:tetrahydrofolate interconversion"/>
    <property type="evidence" value="ECO:0007669"/>
    <property type="project" value="TreeGrafter"/>
</dbReference>
<proteinExistence type="inferred from homology"/>
<dbReference type="Pfam" id="PF01812">
    <property type="entry name" value="5-FTHF_cyc-lig"/>
    <property type="match status" value="1"/>
</dbReference>
<dbReference type="GO" id="GO:0046872">
    <property type="term" value="F:metal ion binding"/>
    <property type="evidence" value="ECO:0007669"/>
    <property type="project" value="UniProtKB-KW"/>
</dbReference>
<accession>A0A926DCE2</accession>
<dbReference type="InterPro" id="IPR024185">
    <property type="entry name" value="FTHF_cligase-like_sf"/>
</dbReference>
<dbReference type="AlphaFoldDB" id="A0A926DCE2"/>
<dbReference type="PANTHER" id="PTHR23407">
    <property type="entry name" value="ATPASE INHIBITOR/5-FORMYLTETRAHYDROFOLATE CYCLO-LIGASE"/>
    <property type="match status" value="1"/>
</dbReference>